<dbReference type="Proteomes" id="UP001056120">
    <property type="component" value="Linkage Group LG25"/>
</dbReference>
<reference evidence="2" key="1">
    <citation type="journal article" date="2022" name="Mol. Ecol. Resour.">
        <title>The genomes of chicory, endive, great burdock and yacon provide insights into Asteraceae palaeo-polyploidization history and plant inulin production.</title>
        <authorList>
            <person name="Fan W."/>
            <person name="Wang S."/>
            <person name="Wang H."/>
            <person name="Wang A."/>
            <person name="Jiang F."/>
            <person name="Liu H."/>
            <person name="Zhao H."/>
            <person name="Xu D."/>
            <person name="Zhang Y."/>
        </authorList>
    </citation>
    <scope>NUCLEOTIDE SEQUENCE [LARGE SCALE GENOMIC DNA]</scope>
    <source>
        <strain evidence="2">cv. Yunnan</strain>
    </source>
</reference>
<name>A0ACB9A2U0_9ASTR</name>
<proteinExistence type="predicted"/>
<keyword evidence="2" id="KW-1185">Reference proteome</keyword>
<accession>A0ACB9A2U0</accession>
<sequence>MENSLELRSLGNTGLKLSCVGFGASPLGSVFGPVSDEEAIATVREAFRLGINFFDTSPYYGGTLSEKVLGKALKAIGVPRNEYIVSTKCGRHKEGFDFSAQRVIKSIDESLERLQMEYVDIFQCHDIEFGSLDQIVNETIPALQKLKEAGKIRFIGITGLPLEIFSYVLDRVPPGTVDVILSYCHYGINDTTLEDLLPYLKSKGVGVISASPLAMGLLTESGPPEWHPASPELKAACRTAAAFCKKKGKDISKLAMQYSLCNKYISTILVGMKSVEQVQVNVAAATELAKGDKDAQTLAEVEEILKPVKNQTWHSGIQQI</sequence>
<evidence type="ECO:0000313" key="2">
    <source>
        <dbReference type="Proteomes" id="UP001056120"/>
    </source>
</evidence>
<evidence type="ECO:0000313" key="1">
    <source>
        <dbReference type="EMBL" id="KAI3704157.1"/>
    </source>
</evidence>
<comment type="caution">
    <text evidence="1">The sequence shown here is derived from an EMBL/GenBank/DDBJ whole genome shotgun (WGS) entry which is preliminary data.</text>
</comment>
<reference evidence="1 2" key="2">
    <citation type="journal article" date="2022" name="Mol. Ecol. Resour.">
        <title>The genomes of chicory, endive, great burdock and yacon provide insights into Asteraceae paleo-polyploidization history and plant inulin production.</title>
        <authorList>
            <person name="Fan W."/>
            <person name="Wang S."/>
            <person name="Wang H."/>
            <person name="Wang A."/>
            <person name="Jiang F."/>
            <person name="Liu H."/>
            <person name="Zhao H."/>
            <person name="Xu D."/>
            <person name="Zhang Y."/>
        </authorList>
    </citation>
    <scope>NUCLEOTIDE SEQUENCE [LARGE SCALE GENOMIC DNA]</scope>
    <source>
        <strain evidence="2">cv. Yunnan</strain>
        <tissue evidence="1">Leaves</tissue>
    </source>
</reference>
<protein>
    <submittedName>
        <fullName evidence="1">Uncharacterized protein</fullName>
    </submittedName>
</protein>
<gene>
    <name evidence="1" type="ORF">L1987_74372</name>
</gene>
<dbReference type="EMBL" id="CM042042">
    <property type="protein sequence ID" value="KAI3704157.1"/>
    <property type="molecule type" value="Genomic_DNA"/>
</dbReference>
<organism evidence="1 2">
    <name type="scientific">Smallanthus sonchifolius</name>
    <dbReference type="NCBI Taxonomy" id="185202"/>
    <lineage>
        <taxon>Eukaryota</taxon>
        <taxon>Viridiplantae</taxon>
        <taxon>Streptophyta</taxon>
        <taxon>Embryophyta</taxon>
        <taxon>Tracheophyta</taxon>
        <taxon>Spermatophyta</taxon>
        <taxon>Magnoliopsida</taxon>
        <taxon>eudicotyledons</taxon>
        <taxon>Gunneridae</taxon>
        <taxon>Pentapetalae</taxon>
        <taxon>asterids</taxon>
        <taxon>campanulids</taxon>
        <taxon>Asterales</taxon>
        <taxon>Asteraceae</taxon>
        <taxon>Asteroideae</taxon>
        <taxon>Heliantheae alliance</taxon>
        <taxon>Millerieae</taxon>
        <taxon>Smallanthus</taxon>
    </lineage>
</organism>